<dbReference type="Proteomes" id="UP000694867">
    <property type="component" value="Unplaced"/>
</dbReference>
<dbReference type="PANTHER" id="PTHR12436:SF4">
    <property type="entry name" value="LEUKOCYTE RECEPTOR CLUSTER MEMBER 8"/>
    <property type="match status" value="1"/>
</dbReference>
<organism evidence="3 4">
    <name type="scientific">Galendromus occidentalis</name>
    <name type="common">western predatory mite</name>
    <dbReference type="NCBI Taxonomy" id="34638"/>
    <lineage>
        <taxon>Eukaryota</taxon>
        <taxon>Metazoa</taxon>
        <taxon>Ecdysozoa</taxon>
        <taxon>Arthropoda</taxon>
        <taxon>Chelicerata</taxon>
        <taxon>Arachnida</taxon>
        <taxon>Acari</taxon>
        <taxon>Parasitiformes</taxon>
        <taxon>Mesostigmata</taxon>
        <taxon>Gamasina</taxon>
        <taxon>Phytoseioidea</taxon>
        <taxon>Phytoseiidae</taxon>
        <taxon>Typhlodrominae</taxon>
        <taxon>Galendromus</taxon>
    </lineage>
</organism>
<dbReference type="Pfam" id="PF03399">
    <property type="entry name" value="SAC3_GANP"/>
    <property type="match status" value="1"/>
</dbReference>
<feature type="compositionally biased region" description="Polar residues" evidence="1">
    <location>
        <begin position="215"/>
        <end position="227"/>
    </location>
</feature>
<feature type="region of interest" description="Disordered" evidence="1">
    <location>
        <begin position="9"/>
        <end position="119"/>
    </location>
</feature>
<keyword evidence="3" id="KW-1185">Reference proteome</keyword>
<accession>A0AAJ7L4P1</accession>
<feature type="compositionally biased region" description="Basic and acidic residues" evidence="1">
    <location>
        <begin position="230"/>
        <end position="240"/>
    </location>
</feature>
<dbReference type="GeneID" id="100902418"/>
<evidence type="ECO:0000313" key="4">
    <source>
        <dbReference type="RefSeq" id="XP_018495684.2"/>
    </source>
</evidence>
<feature type="domain" description="PCI" evidence="2">
    <location>
        <begin position="464"/>
        <end position="624"/>
    </location>
</feature>
<keyword evidence="4" id="KW-0675">Receptor</keyword>
<reference evidence="4" key="1">
    <citation type="submission" date="2025-08" db="UniProtKB">
        <authorList>
            <consortium name="RefSeq"/>
        </authorList>
    </citation>
    <scope>IDENTIFICATION</scope>
</reference>
<dbReference type="RefSeq" id="XP_018495684.2">
    <property type="nucleotide sequence ID" value="XM_018640168.2"/>
</dbReference>
<evidence type="ECO:0000259" key="2">
    <source>
        <dbReference type="PROSITE" id="PS50250"/>
    </source>
</evidence>
<feature type="compositionally biased region" description="Polar residues" evidence="1">
    <location>
        <begin position="70"/>
        <end position="86"/>
    </location>
</feature>
<evidence type="ECO:0000256" key="1">
    <source>
        <dbReference type="SAM" id="MobiDB-lite"/>
    </source>
</evidence>
<feature type="compositionally biased region" description="Basic and acidic residues" evidence="1">
    <location>
        <begin position="255"/>
        <end position="269"/>
    </location>
</feature>
<protein>
    <submittedName>
        <fullName evidence="4">Leukocyte receptor cluster member 8</fullName>
    </submittedName>
</protein>
<gene>
    <name evidence="4" type="primary">LOC100902418</name>
</gene>
<dbReference type="PROSITE" id="PS50250">
    <property type="entry name" value="PCI"/>
    <property type="match status" value="1"/>
</dbReference>
<feature type="compositionally biased region" description="Basic and acidic residues" evidence="1">
    <location>
        <begin position="179"/>
        <end position="208"/>
    </location>
</feature>
<sequence>MLYYGTGYESYATPPPAPWGWGVGPRQKNARPRAAAAIPPPQHYTPANHQTTAAPEIPKRPTNGLGKAQYGSQTKGSPISKQSLPQQKGAIGSSAKNLADADSTPGRQSKNALDETTWPPKLKEYAARAFSKCKSRFDKNQVEIILKGKITAAIETDRLWSINWDEEALPTVYSETLEKAKREAEERQQKLKREREEFLKEKEREKNRRSLSSYAAETSSDDTSNGNRAIDGRHDFRKSSDLQTVSSVVRNAKSNRKDSDKKSNEKHQNDFLSLSTPSHKQRKSVIDRLSFTKGGKVVDDDDSGSGRDKDSKGPTSLKKKKFSRKILDDESDCDPSVLQKRARRFGGEQSVKVRKTDMSMNSTLFADNSYEDWQQNAIEGTCTDIEKAYFRLTSAPDASTVRPVHILRKSLEMIKKHWITKQDYHYACDQLKSLRQDLTVQCVRTLFTIEVYETHARIALEKGDHEEFNQCQTQLMSLYAEFPEAEHRSEFIGYKLLYQVFTENVTDINDTVTTLTSVERKDPVISHAVRVISAWNTRNFNRLFKLFRSAPRMSPYVMEWCLDKERIAAYKALVKAFRPDLPLDFVQDSLCFDGIEELKDFLGDQNAIVRGNVLDCKASFAQMS</sequence>
<feature type="region of interest" description="Disordered" evidence="1">
    <location>
        <begin position="179"/>
        <end position="324"/>
    </location>
</feature>
<dbReference type="GO" id="GO:0005634">
    <property type="term" value="C:nucleus"/>
    <property type="evidence" value="ECO:0007669"/>
    <property type="project" value="TreeGrafter"/>
</dbReference>
<dbReference type="InterPro" id="IPR045107">
    <property type="entry name" value="SAC3/GANP/THP3"/>
</dbReference>
<dbReference type="InterPro" id="IPR000717">
    <property type="entry name" value="PCI_dom"/>
</dbReference>
<proteinExistence type="predicted"/>
<name>A0AAJ7L4P1_9ACAR</name>
<dbReference type="AlphaFoldDB" id="A0AAJ7L4P1"/>
<evidence type="ECO:0000313" key="3">
    <source>
        <dbReference type="Proteomes" id="UP000694867"/>
    </source>
</evidence>
<dbReference type="PANTHER" id="PTHR12436">
    <property type="entry name" value="80 KDA MCM3-ASSOCIATED PROTEIN"/>
    <property type="match status" value="1"/>
</dbReference>
<dbReference type="InterPro" id="IPR005062">
    <property type="entry name" value="SAC3/GANP/THP3_conserved"/>
</dbReference>
<dbReference type="Gene3D" id="1.25.40.990">
    <property type="match status" value="1"/>
</dbReference>
<dbReference type="KEGG" id="goe:100902418"/>